<dbReference type="SUPFAM" id="SSF54427">
    <property type="entry name" value="NTF2-like"/>
    <property type="match status" value="1"/>
</dbReference>
<dbReference type="InterPro" id="IPR032710">
    <property type="entry name" value="NTF2-like_dom_sf"/>
</dbReference>
<name>A0A6A6CMY2_ZASCE</name>
<dbReference type="RefSeq" id="XP_033668872.1">
    <property type="nucleotide sequence ID" value="XM_033806196.1"/>
</dbReference>
<protein>
    <recommendedName>
        <fullName evidence="4">SnoaL-like domain-containing protein</fullName>
    </recommendedName>
</protein>
<sequence>MHQPTPQLHHPTTHSKTTPKPRPLAPTHDPLPTCTKLANLLMQRSISFVHSLNARDIPTPWKLHATPDYIHHYTTPSGDTVDMTAAETMQFFADKFSEFPGYRFEIVDTTVQLEEAERPAYGTVWQTCRVVDGGEWGEKERVAIYSWRRETDRLGVESWRWWRQECPSTAAVLPF</sequence>
<evidence type="ECO:0000313" key="3">
    <source>
        <dbReference type="Proteomes" id="UP000799537"/>
    </source>
</evidence>
<feature type="region of interest" description="Disordered" evidence="1">
    <location>
        <begin position="1"/>
        <end position="31"/>
    </location>
</feature>
<evidence type="ECO:0000256" key="1">
    <source>
        <dbReference type="SAM" id="MobiDB-lite"/>
    </source>
</evidence>
<evidence type="ECO:0008006" key="4">
    <source>
        <dbReference type="Google" id="ProtNLM"/>
    </source>
</evidence>
<proteinExistence type="predicted"/>
<organism evidence="2 3">
    <name type="scientific">Zasmidium cellare ATCC 36951</name>
    <dbReference type="NCBI Taxonomy" id="1080233"/>
    <lineage>
        <taxon>Eukaryota</taxon>
        <taxon>Fungi</taxon>
        <taxon>Dikarya</taxon>
        <taxon>Ascomycota</taxon>
        <taxon>Pezizomycotina</taxon>
        <taxon>Dothideomycetes</taxon>
        <taxon>Dothideomycetidae</taxon>
        <taxon>Mycosphaerellales</taxon>
        <taxon>Mycosphaerellaceae</taxon>
        <taxon>Zasmidium</taxon>
    </lineage>
</organism>
<dbReference type="GeneID" id="54559468"/>
<reference evidence="2" key="1">
    <citation type="journal article" date="2020" name="Stud. Mycol.">
        <title>101 Dothideomycetes genomes: a test case for predicting lifestyles and emergence of pathogens.</title>
        <authorList>
            <person name="Haridas S."/>
            <person name="Albert R."/>
            <person name="Binder M."/>
            <person name="Bloem J."/>
            <person name="Labutti K."/>
            <person name="Salamov A."/>
            <person name="Andreopoulos B."/>
            <person name="Baker S."/>
            <person name="Barry K."/>
            <person name="Bills G."/>
            <person name="Bluhm B."/>
            <person name="Cannon C."/>
            <person name="Castanera R."/>
            <person name="Culley D."/>
            <person name="Daum C."/>
            <person name="Ezra D."/>
            <person name="Gonzalez J."/>
            <person name="Henrissat B."/>
            <person name="Kuo A."/>
            <person name="Liang C."/>
            <person name="Lipzen A."/>
            <person name="Lutzoni F."/>
            <person name="Magnuson J."/>
            <person name="Mondo S."/>
            <person name="Nolan M."/>
            <person name="Ohm R."/>
            <person name="Pangilinan J."/>
            <person name="Park H.-J."/>
            <person name="Ramirez L."/>
            <person name="Alfaro M."/>
            <person name="Sun H."/>
            <person name="Tritt A."/>
            <person name="Yoshinaga Y."/>
            <person name="Zwiers L.-H."/>
            <person name="Turgeon B."/>
            <person name="Goodwin S."/>
            <person name="Spatafora J."/>
            <person name="Crous P."/>
            <person name="Grigoriev I."/>
        </authorList>
    </citation>
    <scope>NUCLEOTIDE SEQUENCE</scope>
    <source>
        <strain evidence="2">ATCC 36951</strain>
    </source>
</reference>
<dbReference type="Proteomes" id="UP000799537">
    <property type="component" value="Unassembled WGS sequence"/>
</dbReference>
<dbReference type="EMBL" id="ML993592">
    <property type="protein sequence ID" value="KAF2167983.1"/>
    <property type="molecule type" value="Genomic_DNA"/>
</dbReference>
<gene>
    <name evidence="2" type="ORF">M409DRAFT_22127</name>
</gene>
<keyword evidence="3" id="KW-1185">Reference proteome</keyword>
<evidence type="ECO:0000313" key="2">
    <source>
        <dbReference type="EMBL" id="KAF2167983.1"/>
    </source>
</evidence>
<dbReference type="AlphaFoldDB" id="A0A6A6CMY2"/>
<accession>A0A6A6CMY2</accession>